<evidence type="ECO:0000313" key="1">
    <source>
        <dbReference type="EMBL" id="MFD2890946.1"/>
    </source>
</evidence>
<dbReference type="Proteomes" id="UP001597534">
    <property type="component" value="Unassembled WGS sequence"/>
</dbReference>
<dbReference type="Gene3D" id="2.60.120.1360">
    <property type="match status" value="1"/>
</dbReference>
<keyword evidence="2" id="KW-1185">Reference proteome</keyword>
<name>A0ABW5YIR2_9FLAO</name>
<dbReference type="SUPFAM" id="SSF52266">
    <property type="entry name" value="SGNH hydrolase"/>
    <property type="match status" value="1"/>
</dbReference>
<reference evidence="2" key="1">
    <citation type="journal article" date="2019" name="Int. J. Syst. Evol. Microbiol.">
        <title>The Global Catalogue of Microorganisms (GCM) 10K type strain sequencing project: providing services to taxonomists for standard genome sequencing and annotation.</title>
        <authorList>
            <consortium name="The Broad Institute Genomics Platform"/>
            <consortium name="The Broad Institute Genome Sequencing Center for Infectious Disease"/>
            <person name="Wu L."/>
            <person name="Ma J."/>
        </authorList>
    </citation>
    <scope>NUCLEOTIDE SEQUENCE [LARGE SCALE GENOMIC DNA]</scope>
    <source>
        <strain evidence="2">KCTC 22671</strain>
    </source>
</reference>
<accession>A0ABW5YIR2</accession>
<evidence type="ECO:0008006" key="3">
    <source>
        <dbReference type="Google" id="ProtNLM"/>
    </source>
</evidence>
<dbReference type="Gene3D" id="3.40.50.1110">
    <property type="entry name" value="SGNH hydrolase"/>
    <property type="match status" value="1"/>
</dbReference>
<sequence>MKSTAYFFKTFFALLVATVAFFVFKLVLPKHLFPGTSEVLKNVTVDSLMLEAVAKTSGILHETIDTTVIQDKITFEAIDGIQFPAENYETYEGHQYLIPFYEKLFLLETQQKGKVRIAYFGDSMTDGDMIVKDFRKFLQEKFGGEGVGFVNITSESASSRSSLRHTFSPNWSSESYMKVRQPSAFFGVNGHVFYANDSLVYPWVNYKANNTPFATTIDQPTLFYGESANKGGSVFYVSKGDTISRKLNPSKVLNTVKISAGRLPSLQLYFKNADSIPFYGLNFDDGKGIHVDNFSSRGNSGLPLSLFSKKMMAAFQKELGYDLIVLHYGTNVLNYGSLNYSWYERRMEKVVAHLRECFPGVAILIVSTADKATKYDLEMRTDSAVVPLSLAQKRYAIASNSGFVNLFQLMGGDGSMIQWVEKEPSKANKDYTHFNHRGANAVGKMMFDQIQNGYNRYYRMRTKRQVVKKQSDSIHQQSKDTLDVP</sequence>
<dbReference type="EMBL" id="JBHUPC010000010">
    <property type="protein sequence ID" value="MFD2890946.1"/>
    <property type="molecule type" value="Genomic_DNA"/>
</dbReference>
<evidence type="ECO:0000313" key="2">
    <source>
        <dbReference type="Proteomes" id="UP001597534"/>
    </source>
</evidence>
<organism evidence="1 2">
    <name type="scientific">Flavobacterium chuncheonense</name>
    <dbReference type="NCBI Taxonomy" id="2026653"/>
    <lineage>
        <taxon>Bacteria</taxon>
        <taxon>Pseudomonadati</taxon>
        <taxon>Bacteroidota</taxon>
        <taxon>Flavobacteriia</taxon>
        <taxon>Flavobacteriales</taxon>
        <taxon>Flavobacteriaceae</taxon>
        <taxon>Flavobacterium</taxon>
    </lineage>
</organism>
<protein>
    <recommendedName>
        <fullName evidence="3">SGNH hydrolase-type esterase domain-containing protein</fullName>
    </recommendedName>
</protein>
<comment type="caution">
    <text evidence="1">The sequence shown here is derived from an EMBL/GenBank/DDBJ whole genome shotgun (WGS) entry which is preliminary data.</text>
</comment>
<dbReference type="InterPro" id="IPR036514">
    <property type="entry name" value="SGNH_hydro_sf"/>
</dbReference>
<gene>
    <name evidence="1" type="ORF">ACFS5J_02840</name>
</gene>
<dbReference type="RefSeq" id="WP_379810470.1">
    <property type="nucleotide sequence ID" value="NZ_JBHUPC010000010.1"/>
</dbReference>
<proteinExistence type="predicted"/>